<dbReference type="FunFam" id="1.10.630.10:FF:000018">
    <property type="entry name" value="Cytochrome P450 monooxygenase"/>
    <property type="match status" value="1"/>
</dbReference>
<comment type="similarity">
    <text evidence="1">Belongs to the cytochrome P450 family.</text>
</comment>
<keyword evidence="9" id="KW-1185">Reference proteome</keyword>
<evidence type="ECO:0000256" key="7">
    <source>
        <dbReference type="ARBA" id="ARBA00043906"/>
    </source>
</evidence>
<keyword evidence="3" id="KW-0479">Metal-binding</keyword>
<evidence type="ECO:0000313" key="8">
    <source>
        <dbReference type="EMBL" id="SOH93946.1"/>
    </source>
</evidence>
<sequence>MSLPTFSQSPLDPAFVQNPYPAYDTLRAAGPLVMWDELSMPVAAGHEQVNALLRDRRFGRENPFPVEVPPHVAPFYDIDRLSLLDREPPEHTRLRRLITRAFTPRTVEGMSPDIFSLTNQLIDDLQPGDDLLAKFCERLPVIVICRLLGVPEDRADDLLRWSHDMVAMYQIRRDRAIEDAAVAATNAFRAFLETYLAERRAAPRDDLISALIAAEEGGEKLSADELIATCILLLNAGHEATVHALGNGIKTLTETGQWHAHDPAKLTEEILRHDPPLHLFSRYAMQDVEVFGHHFAKGEQVGLLLAAANCDPAVWTDPTRFDATREPGPQLALGAGLHFCVGGPLARLEISIALPILIARLPDLTLTEEPTFTDRWHFHGLHRLIATFTTKKPAMTGI</sequence>
<dbReference type="Pfam" id="PF00067">
    <property type="entry name" value="p450"/>
    <property type="match status" value="1"/>
</dbReference>
<proteinExistence type="inferred from homology"/>
<evidence type="ECO:0000256" key="6">
    <source>
        <dbReference type="ARBA" id="ARBA00023033"/>
    </source>
</evidence>
<dbReference type="GO" id="GO:0005506">
    <property type="term" value="F:iron ion binding"/>
    <property type="evidence" value="ECO:0007669"/>
    <property type="project" value="InterPro"/>
</dbReference>
<dbReference type="GO" id="GO:0020037">
    <property type="term" value="F:heme binding"/>
    <property type="evidence" value="ECO:0007669"/>
    <property type="project" value="InterPro"/>
</dbReference>
<dbReference type="PANTHER" id="PTHR46696">
    <property type="entry name" value="P450, PUTATIVE (EUROFUNG)-RELATED"/>
    <property type="match status" value="1"/>
</dbReference>
<dbReference type="AlphaFoldDB" id="A0A2C9CRG2"/>
<dbReference type="CDD" id="cd20625">
    <property type="entry name" value="CYP164-like"/>
    <property type="match status" value="1"/>
</dbReference>
<organism evidence="8 9">
    <name type="scientific">Pontivivens marinum</name>
    <dbReference type="NCBI Taxonomy" id="1690039"/>
    <lineage>
        <taxon>Bacteria</taxon>
        <taxon>Pseudomonadati</taxon>
        <taxon>Pseudomonadota</taxon>
        <taxon>Alphaproteobacteria</taxon>
        <taxon>Rhodobacterales</taxon>
        <taxon>Paracoccaceae</taxon>
        <taxon>Pontivivens</taxon>
    </lineage>
</organism>
<dbReference type="EMBL" id="OCTN01000002">
    <property type="protein sequence ID" value="SOH93946.1"/>
    <property type="molecule type" value="Genomic_DNA"/>
</dbReference>
<dbReference type="GO" id="GO:0016705">
    <property type="term" value="F:oxidoreductase activity, acting on paired donors, with incorporation or reduction of molecular oxygen"/>
    <property type="evidence" value="ECO:0007669"/>
    <property type="project" value="InterPro"/>
</dbReference>
<accession>A0A2C9CRG2</accession>
<reference evidence="9" key="1">
    <citation type="submission" date="2017-09" db="EMBL/GenBank/DDBJ databases">
        <authorList>
            <person name="Varghese N."/>
            <person name="Submissions S."/>
        </authorList>
    </citation>
    <scope>NUCLEOTIDE SEQUENCE [LARGE SCALE GENOMIC DNA]</scope>
    <source>
        <strain evidence="9">C7</strain>
    </source>
</reference>
<dbReference type="InterPro" id="IPR002397">
    <property type="entry name" value="Cyt_P450_B"/>
</dbReference>
<protein>
    <submittedName>
        <fullName evidence="8">Unspecific monooxygenase</fullName>
    </submittedName>
</protein>
<keyword evidence="5" id="KW-0408">Iron</keyword>
<dbReference type="PRINTS" id="PR00359">
    <property type="entry name" value="BP450"/>
</dbReference>
<keyword evidence="6 8" id="KW-0503">Monooxygenase</keyword>
<dbReference type="InterPro" id="IPR001128">
    <property type="entry name" value="Cyt_P450"/>
</dbReference>
<gene>
    <name evidence="8" type="ORF">SAMN06273572_102625</name>
</gene>
<evidence type="ECO:0000313" key="9">
    <source>
        <dbReference type="Proteomes" id="UP000220034"/>
    </source>
</evidence>
<evidence type="ECO:0000256" key="5">
    <source>
        <dbReference type="ARBA" id="ARBA00023004"/>
    </source>
</evidence>
<evidence type="ECO:0000256" key="4">
    <source>
        <dbReference type="ARBA" id="ARBA00023002"/>
    </source>
</evidence>
<dbReference type="PANTHER" id="PTHR46696:SF1">
    <property type="entry name" value="CYTOCHROME P450 YJIB-RELATED"/>
    <property type="match status" value="1"/>
</dbReference>
<evidence type="ECO:0000256" key="3">
    <source>
        <dbReference type="ARBA" id="ARBA00022723"/>
    </source>
</evidence>
<dbReference type="GO" id="GO:0004497">
    <property type="term" value="F:monooxygenase activity"/>
    <property type="evidence" value="ECO:0007669"/>
    <property type="project" value="UniProtKB-KW"/>
</dbReference>
<dbReference type="SUPFAM" id="SSF48264">
    <property type="entry name" value="Cytochrome P450"/>
    <property type="match status" value="1"/>
</dbReference>
<keyword evidence="4" id="KW-0560">Oxidoreductase</keyword>
<comment type="function">
    <text evidence="7">Cytochromes P450 are a group of heme-thiolate monooxygenases. They oxidize a variety of structurally unrelated compounds, including steroids, fatty acids, and xenobiotics.</text>
</comment>
<dbReference type="Gene3D" id="1.10.630.10">
    <property type="entry name" value="Cytochrome P450"/>
    <property type="match status" value="1"/>
</dbReference>
<evidence type="ECO:0000256" key="2">
    <source>
        <dbReference type="ARBA" id="ARBA00022617"/>
    </source>
</evidence>
<keyword evidence="2" id="KW-0349">Heme</keyword>
<dbReference type="InterPro" id="IPR036396">
    <property type="entry name" value="Cyt_P450_sf"/>
</dbReference>
<evidence type="ECO:0000256" key="1">
    <source>
        <dbReference type="ARBA" id="ARBA00010617"/>
    </source>
</evidence>
<dbReference type="Proteomes" id="UP000220034">
    <property type="component" value="Unassembled WGS sequence"/>
</dbReference>
<dbReference type="RefSeq" id="WP_342744478.1">
    <property type="nucleotide sequence ID" value="NZ_OCTN01000002.1"/>
</dbReference>
<name>A0A2C9CRG2_9RHOB</name>